<accession>A0AAW2V216</accession>
<organism evidence="1">
    <name type="scientific">Sesamum radiatum</name>
    <name type="common">Black benniseed</name>
    <dbReference type="NCBI Taxonomy" id="300843"/>
    <lineage>
        <taxon>Eukaryota</taxon>
        <taxon>Viridiplantae</taxon>
        <taxon>Streptophyta</taxon>
        <taxon>Embryophyta</taxon>
        <taxon>Tracheophyta</taxon>
        <taxon>Spermatophyta</taxon>
        <taxon>Magnoliopsida</taxon>
        <taxon>eudicotyledons</taxon>
        <taxon>Gunneridae</taxon>
        <taxon>Pentapetalae</taxon>
        <taxon>asterids</taxon>
        <taxon>lamiids</taxon>
        <taxon>Lamiales</taxon>
        <taxon>Pedaliaceae</taxon>
        <taxon>Sesamum</taxon>
    </lineage>
</organism>
<dbReference type="EMBL" id="JACGWJ010000004">
    <property type="protein sequence ID" value="KAL0423327.1"/>
    <property type="molecule type" value="Genomic_DNA"/>
</dbReference>
<evidence type="ECO:0000313" key="1">
    <source>
        <dbReference type="EMBL" id="KAL0423327.1"/>
    </source>
</evidence>
<sequence>DLGVSINTPGPFFWNNKAALHITTNLAFHKCTKHLKIDCHIVMDKYKVIQSTYLVSKQQLADLRSLFLVLHFYTYVPSWAWLL</sequence>
<reference evidence="1" key="2">
    <citation type="journal article" date="2024" name="Plant">
        <title>Genomic evolution and insights into agronomic trait innovations of Sesamum species.</title>
        <authorList>
            <person name="Miao H."/>
            <person name="Wang L."/>
            <person name="Qu L."/>
            <person name="Liu H."/>
            <person name="Sun Y."/>
            <person name="Le M."/>
            <person name="Wang Q."/>
            <person name="Wei S."/>
            <person name="Zheng Y."/>
            <person name="Lin W."/>
            <person name="Duan Y."/>
            <person name="Cao H."/>
            <person name="Xiong S."/>
            <person name="Wang X."/>
            <person name="Wei L."/>
            <person name="Li C."/>
            <person name="Ma Q."/>
            <person name="Ju M."/>
            <person name="Zhao R."/>
            <person name="Li G."/>
            <person name="Mu C."/>
            <person name="Tian Q."/>
            <person name="Mei H."/>
            <person name="Zhang T."/>
            <person name="Gao T."/>
            <person name="Zhang H."/>
        </authorList>
    </citation>
    <scope>NUCLEOTIDE SEQUENCE</scope>
    <source>
        <strain evidence="1">G02</strain>
    </source>
</reference>
<proteinExistence type="predicted"/>
<feature type="non-terminal residue" evidence="1">
    <location>
        <position position="1"/>
    </location>
</feature>
<name>A0AAW2V216_SESRA</name>
<dbReference type="AlphaFoldDB" id="A0AAW2V216"/>
<comment type="caution">
    <text evidence="1">The sequence shown here is derived from an EMBL/GenBank/DDBJ whole genome shotgun (WGS) entry which is preliminary data.</text>
</comment>
<reference evidence="1" key="1">
    <citation type="submission" date="2020-06" db="EMBL/GenBank/DDBJ databases">
        <authorList>
            <person name="Li T."/>
            <person name="Hu X."/>
            <person name="Zhang T."/>
            <person name="Song X."/>
            <person name="Zhang H."/>
            <person name="Dai N."/>
            <person name="Sheng W."/>
            <person name="Hou X."/>
            <person name="Wei L."/>
        </authorList>
    </citation>
    <scope>NUCLEOTIDE SEQUENCE</scope>
    <source>
        <strain evidence="1">G02</strain>
        <tissue evidence="1">Leaf</tissue>
    </source>
</reference>
<gene>
    <name evidence="1" type="ORF">Sradi_0867500</name>
</gene>
<protein>
    <submittedName>
        <fullName evidence="1">Uncharacterized protein</fullName>
    </submittedName>
</protein>